<feature type="compositionally biased region" description="Basic residues" evidence="2">
    <location>
        <begin position="1404"/>
        <end position="1431"/>
    </location>
</feature>
<accession>A0A8X6T567</accession>
<feature type="compositionally biased region" description="Polar residues" evidence="2">
    <location>
        <begin position="1830"/>
        <end position="1841"/>
    </location>
</feature>
<feature type="non-terminal residue" evidence="3">
    <location>
        <position position="2749"/>
    </location>
</feature>
<feature type="region of interest" description="Disordered" evidence="2">
    <location>
        <begin position="186"/>
        <end position="209"/>
    </location>
</feature>
<feature type="compositionally biased region" description="Low complexity" evidence="2">
    <location>
        <begin position="1432"/>
        <end position="1444"/>
    </location>
</feature>
<evidence type="ECO:0000256" key="1">
    <source>
        <dbReference type="SAM" id="Coils"/>
    </source>
</evidence>
<feature type="compositionally biased region" description="Basic and acidic residues" evidence="2">
    <location>
        <begin position="1493"/>
        <end position="1503"/>
    </location>
</feature>
<reference evidence="3" key="1">
    <citation type="submission" date="2020-08" db="EMBL/GenBank/DDBJ databases">
        <title>Multicomponent nature underlies the extraordinary mechanical properties of spider dragline silk.</title>
        <authorList>
            <person name="Kono N."/>
            <person name="Nakamura H."/>
            <person name="Mori M."/>
            <person name="Yoshida Y."/>
            <person name="Ohtoshi R."/>
            <person name="Malay A.D."/>
            <person name="Moran D.A.P."/>
            <person name="Tomita M."/>
            <person name="Numata K."/>
            <person name="Arakawa K."/>
        </authorList>
    </citation>
    <scope>NUCLEOTIDE SEQUENCE</scope>
</reference>
<feature type="region of interest" description="Disordered" evidence="2">
    <location>
        <begin position="346"/>
        <end position="366"/>
    </location>
</feature>
<feature type="compositionally biased region" description="Low complexity" evidence="2">
    <location>
        <begin position="1331"/>
        <end position="1345"/>
    </location>
</feature>
<feature type="compositionally biased region" description="Basic and acidic residues" evidence="2">
    <location>
        <begin position="1065"/>
        <end position="1074"/>
    </location>
</feature>
<feature type="compositionally biased region" description="Basic and acidic residues" evidence="2">
    <location>
        <begin position="1466"/>
        <end position="1476"/>
    </location>
</feature>
<feature type="region of interest" description="Disordered" evidence="2">
    <location>
        <begin position="93"/>
        <end position="113"/>
    </location>
</feature>
<feature type="region of interest" description="Disordered" evidence="2">
    <location>
        <begin position="1462"/>
        <end position="1529"/>
    </location>
</feature>
<feature type="compositionally biased region" description="Low complexity" evidence="2">
    <location>
        <begin position="1051"/>
        <end position="1061"/>
    </location>
</feature>
<feature type="compositionally biased region" description="Polar residues" evidence="2">
    <location>
        <begin position="1800"/>
        <end position="1818"/>
    </location>
</feature>
<feature type="region of interest" description="Disordered" evidence="2">
    <location>
        <begin position="1194"/>
        <end position="1215"/>
    </location>
</feature>
<evidence type="ECO:0000313" key="4">
    <source>
        <dbReference type="Proteomes" id="UP000887013"/>
    </source>
</evidence>
<dbReference type="Proteomes" id="UP000887013">
    <property type="component" value="Unassembled WGS sequence"/>
</dbReference>
<feature type="region of interest" description="Disordered" evidence="2">
    <location>
        <begin position="908"/>
        <end position="942"/>
    </location>
</feature>
<feature type="compositionally biased region" description="Basic and acidic residues" evidence="2">
    <location>
        <begin position="2530"/>
        <end position="2543"/>
    </location>
</feature>
<sequence>MKLFIEHSVGIFCIENLHGRLLSIRNSTISFRDYGYLKDANCPEAWEKFLVESCDLQEHYRLLQDGRTCSTNIEGKSLLDILHEYCSLKVSAQKNSENEPHPSNLNTSNFNSGASSSYSNSEAFNRFRANQKFQTQAITTSVRSGQESQSPKCSRNNSSPNCSFVPRTPRRLQEVRVTTLNFNTESEKNETSQFTYRGSFESPRRPVSARQSIRETILNQRSCISDPVKRNPHMLSRTVQTEANVDASLSSVDNTSDQTSSNSPSCQKLVNNISNDNSQKTTTLENSNSQATDQTQRIVELFEEQNLNTKNMLDSNKSINVERQSTVVNQSIVFTSTEIRAGEDSNSITPQYETEPPLYNRAPNTNSPRIILSYDRSQITSLTTPIKDKRQWNEDFSSPRRKGTIPRRRLLSESPHSKQLISNEYSLGVIREDLVETLIDDILANQPLAQRLADNINKVIGNDELLKDPDGSNSCSYPTLQDINSSGDIIKNILAKTETDPVFNDWFPFFFNSRDCEELNTVQESAAETSEPTFSGAESAKATKDASNLTAFASNVEVNSSKQTTETPKQICEIETKQNSNTESTSQTHLTENVQNVPCLDQSIPHVIESATNQNVTPASNSKILESVEDNVVNHSTEVSTMNTGPKDVLDSCMSLIRPDGDGQLQDYIFDSNNGFPDSANIIHSSLPTSISVIEDKTMPVDTSALKPVSIGTPFQVETQMAVTQSALSQTTTQTLSCNPSTSQISTSMPFIQNTVDTSLPITPVVQNTHICPSFNSSMPTTTLLQLPYSPMSTIVLPSSNAFPVQNSVQYRIVVPCGNWNCKNVTNDVVPIQTEINANIVHAADVNSSPIKIPADYSPTKALIFKDNVTQSDDVGNFITVASENVPSKKRNKKQFVKSAIQVSAISNPSNYRKGKKKRQKQSKKKRLHFLPPKNPTDASDSEIVDDIPVISIPDSSPTKNDSMSAMELLSSIVENKNSQSPLLKAMISSARILAEKGGRLNSTHVRALEFSSCVENEVNKETSTSKQLKTISKNDGIRSSPRLKQKKYCKSPLCSPSKSPNNVDSRKKENECTAKEKPNVTIDLVENTIEQLNTCKSVPSSMSDAVLSAMQEALQPKPVSFKKQNSSGVSDVLKTAEENIDLPEFLIKKTPSKSPITKGIISKEQYFPDFSGSDSDSDNLPISVIAESISSSNSKEKEVKLNSPIKNQKKSKPEAEFVKKHITSKSADNCVSLESSVEKSIAEEIISTKLSNKNTPQRNKFSPSLKDSVNQKHISEGIANHSSVLLATSVSKKCIREKQDISSNFSAKIIKNKELVKFNGDEHLARKIKSNSICNQQNSSQSNKSVKDSKEKSRLESLSDIPGNSSFHPIILDSDDDTERDKNTVVQAASEDQNRSQKMEKTRPRKKISKSKKVSRKKKVSSLFKKKKLNSKNSSKQKSNTSKEIVNSLNLSEKLIEKNAVNEPSDNHQLHKEGDLPISTTSPLALEGSLTGEKEKSKESKHSSSMLSPVKESNIKSQKSFEKVKGRSRISKKTKSIDELCDKLLRNASRCSPSKQNSSQSLDDYQLVQLPKLSADNVVNIMNEKSLEEQTIEGIGNTIITSKNKSLSEPELSLQEINTKNSAVDKLLKAGLVENLNEKESNNNLEVKTKAVDSGVKIISKEFCGEKRVIPPPKKRIRPVPVTSPCDQSFSPFSPFSSPAHSTCLDFNLKSKEMSSLSIDPSNSDERNAEILPDPEVMKSPIQMEVKKKCLSGKPKSMAEFYKSALPNRNSDLPISPDPISSSSCTIDTFLARRENTQGILSESSPNKETSCINKTSPGKEVKKIIHTKTLSLSENQSSGEEGLIKSPPKVSNTDENSTQAILSESSPNKETISVCKTSSGKEAKKKTQKRKLSASEDQSSDEEGLIKSPPKVSNTAQNSTQAIWDESSPNKETISVCKTSSGKEAKKKIRKTKPSVCENHSSDGEAVIKYPPKVSNTTKNSTQGILNESSPNKQTISVCKTSIGKESKKRARKRKLSLNENQSSDEEGLIKSPPQISNTPENSSKGIFNKLSPNKETCSIKKIKLSVHENQSSDEEGLIKSPPKISSTINNSTLPNPSSVQNQINAHVSSDEEGLIVSPVKNPITERNVVSTSSSISISENRRSYTKETIPMQRKSRNSDCSLKNVDNVKEKPTQAQFSSFCRPQPLYKIRQRSVLKKSNNPYIPAGVKFPSKWSNSTINDYSTTIGASTSKIDDRKDSEIVRSRGPRRSRPNIKVAAFKSPAKRSFRDKKSYSVERSFTRYQDRPNPPFKTLFSARAARRYNLEPRLSPQRHLRHNLNRSTIDYRRVENIHNQTNPSHFIYKGNEKSFMRDSKVYEGRGYKPDNKSSKNNADEVSDRPSHFNCRSVEKFNEGQNKSQISSHSESTFNKKFHCIQNVHENCSKNIQQVDEIEGEIQECEKQVTEINIDLFNENNKNTLAYDKTVKDGSVLDPDSFVLTLSDKCPSLISETETENKSSDNNSGKLSKRESLNDRIQEPDTNMLTIPDKFPSDNKTSESRKGEVVNNDRVSYLNNSFVFTDPDKHPASFRRTEEKNRLGKQRISCNKSDINSTQTSKEKEFVNDGVQNSDSYVLITMHDKVPLSSFKKTGFKNKLENQISPYSICKDNRIDKSRKGKSANDDEIQESDTNLLTKLDELPSSSFRGTEVENSFDKQRAPCNESIDNKTGDSRNEGVVNNDEVYDLDSFVFTVPDNLPSSLRITEKKNKPA</sequence>
<proteinExistence type="predicted"/>
<name>A0A8X6T567_NEPPI</name>
<dbReference type="EMBL" id="BMAW01097540">
    <property type="protein sequence ID" value="GFS80177.1"/>
    <property type="molecule type" value="Genomic_DNA"/>
</dbReference>
<feature type="compositionally biased region" description="Basic and acidic residues" evidence="2">
    <location>
        <begin position="2507"/>
        <end position="2518"/>
    </location>
</feature>
<feature type="region of interest" description="Disordered" evidence="2">
    <location>
        <begin position="1330"/>
        <end position="1447"/>
    </location>
</feature>
<feature type="region of interest" description="Disordered" evidence="2">
    <location>
        <begin position="2652"/>
        <end position="2717"/>
    </location>
</feature>
<feature type="compositionally biased region" description="Polar residues" evidence="2">
    <location>
        <begin position="2036"/>
        <end position="2054"/>
    </location>
</feature>
<feature type="region of interest" description="Disordered" evidence="2">
    <location>
        <begin position="1800"/>
        <end position="2054"/>
    </location>
</feature>
<keyword evidence="1" id="KW-0175">Coiled coil</keyword>
<feature type="region of interest" description="Disordered" evidence="2">
    <location>
        <begin position="249"/>
        <end position="294"/>
    </location>
</feature>
<keyword evidence="4" id="KW-1185">Reference proteome</keyword>
<feature type="compositionally biased region" description="Basic residues" evidence="2">
    <location>
        <begin position="2009"/>
        <end position="2018"/>
    </location>
</feature>
<feature type="compositionally biased region" description="Basic and acidic residues" evidence="2">
    <location>
        <begin position="1393"/>
        <end position="1403"/>
    </location>
</feature>
<feature type="compositionally biased region" description="Polar residues" evidence="2">
    <location>
        <begin position="1851"/>
        <end position="1882"/>
    </location>
</feature>
<feature type="compositionally biased region" description="Basic residues" evidence="2">
    <location>
        <begin position="1885"/>
        <end position="1894"/>
    </location>
</feature>
<feature type="compositionally biased region" description="Basic residues" evidence="2">
    <location>
        <begin position="913"/>
        <end position="929"/>
    </location>
</feature>
<feature type="compositionally biased region" description="Basic and acidic residues" evidence="2">
    <location>
        <begin position="2703"/>
        <end position="2712"/>
    </location>
</feature>
<feature type="region of interest" description="Disordered" evidence="2">
    <location>
        <begin position="139"/>
        <end position="166"/>
    </location>
</feature>
<dbReference type="OrthoDB" id="6287635at2759"/>
<feature type="compositionally biased region" description="Basic and acidic residues" evidence="2">
    <location>
        <begin position="1346"/>
        <end position="1358"/>
    </location>
</feature>
<gene>
    <name evidence="3" type="primary">AVEN_187584_1</name>
    <name evidence="3" type="ORF">NPIL_375491</name>
</gene>
<feature type="region of interest" description="Disordered" evidence="2">
    <location>
        <begin position="1036"/>
        <end position="1074"/>
    </location>
</feature>
<organism evidence="3 4">
    <name type="scientific">Nephila pilipes</name>
    <name type="common">Giant wood spider</name>
    <name type="synonym">Nephila maculata</name>
    <dbReference type="NCBI Taxonomy" id="299642"/>
    <lineage>
        <taxon>Eukaryota</taxon>
        <taxon>Metazoa</taxon>
        <taxon>Ecdysozoa</taxon>
        <taxon>Arthropoda</taxon>
        <taxon>Chelicerata</taxon>
        <taxon>Arachnida</taxon>
        <taxon>Araneae</taxon>
        <taxon>Araneomorphae</taxon>
        <taxon>Entelegynae</taxon>
        <taxon>Araneoidea</taxon>
        <taxon>Nephilidae</taxon>
        <taxon>Nephila</taxon>
    </lineage>
</organism>
<feature type="compositionally biased region" description="Polar residues" evidence="2">
    <location>
        <begin position="1913"/>
        <end position="1924"/>
    </location>
</feature>
<feature type="compositionally biased region" description="Polar residues" evidence="2">
    <location>
        <begin position="1976"/>
        <end position="2002"/>
    </location>
</feature>
<feature type="compositionally biased region" description="Polar residues" evidence="2">
    <location>
        <begin position="139"/>
        <end position="162"/>
    </location>
</feature>
<feature type="coiled-coil region" evidence="1">
    <location>
        <begin position="2423"/>
        <end position="2450"/>
    </location>
</feature>
<feature type="compositionally biased region" description="Polar residues" evidence="2">
    <location>
        <begin position="93"/>
        <end position="105"/>
    </location>
</feature>
<evidence type="ECO:0000313" key="3">
    <source>
        <dbReference type="EMBL" id="GFS80177.1"/>
    </source>
</evidence>
<evidence type="ECO:0000256" key="2">
    <source>
        <dbReference type="SAM" id="MobiDB-lite"/>
    </source>
</evidence>
<feature type="region of interest" description="Disordered" evidence="2">
    <location>
        <begin position="2490"/>
        <end position="2543"/>
    </location>
</feature>
<protein>
    <submittedName>
        <fullName evidence="3">Uncharacterized protein</fullName>
    </submittedName>
</protein>
<feature type="compositionally biased region" description="Polar residues" evidence="2">
    <location>
        <begin position="1932"/>
        <end position="1944"/>
    </location>
</feature>
<feature type="region of interest" description="Disordered" evidence="2">
    <location>
        <begin position="2359"/>
        <end position="2382"/>
    </location>
</feature>
<comment type="caution">
    <text evidence="3">The sequence shown here is derived from an EMBL/GenBank/DDBJ whole genome shotgun (WGS) entry which is preliminary data.</text>
</comment>